<evidence type="ECO:0000256" key="8">
    <source>
        <dbReference type="ARBA" id="ARBA00012153"/>
    </source>
</evidence>
<evidence type="ECO:0000256" key="17">
    <source>
        <dbReference type="ARBA" id="ARBA00049295"/>
    </source>
</evidence>
<dbReference type="GO" id="GO:0005829">
    <property type="term" value="C:cytosol"/>
    <property type="evidence" value="ECO:0007669"/>
    <property type="project" value="TreeGrafter"/>
</dbReference>
<dbReference type="InterPro" id="IPR000926">
    <property type="entry name" value="RibA"/>
</dbReference>
<dbReference type="Proteomes" id="UP000319499">
    <property type="component" value="Unassembled WGS sequence"/>
</dbReference>
<keyword evidence="12" id="KW-0479">Metal-binding</keyword>
<dbReference type="InterPro" id="IPR017945">
    <property type="entry name" value="DHBP_synth_RibB-like_a/b_dom"/>
</dbReference>
<evidence type="ECO:0000256" key="9">
    <source>
        <dbReference type="ARBA" id="ARBA00012762"/>
    </source>
</evidence>
<comment type="similarity">
    <text evidence="7">In the C-terminal section; belongs to the GTP cyclohydrolase II family.</text>
</comment>
<dbReference type="GO" id="GO:0003935">
    <property type="term" value="F:GTP cyclohydrolase II activity"/>
    <property type="evidence" value="ECO:0007669"/>
    <property type="project" value="UniProtKB-EC"/>
</dbReference>
<dbReference type="EC" id="3.5.4.25" evidence="9"/>
<dbReference type="AlphaFoldDB" id="A0A563D7M8"/>
<dbReference type="Pfam" id="PF00926">
    <property type="entry name" value="DHBP_synthase"/>
    <property type="match status" value="1"/>
</dbReference>
<dbReference type="SUPFAM" id="SSF142695">
    <property type="entry name" value="RibA-like"/>
    <property type="match status" value="1"/>
</dbReference>
<comment type="catalytic activity">
    <reaction evidence="1">
        <text>D-ribulose 5-phosphate = (2S)-2-hydroxy-3-oxobutyl phosphate + formate + H(+)</text>
        <dbReference type="Rhea" id="RHEA:18457"/>
        <dbReference type="ChEBI" id="CHEBI:15378"/>
        <dbReference type="ChEBI" id="CHEBI:15740"/>
        <dbReference type="ChEBI" id="CHEBI:58121"/>
        <dbReference type="ChEBI" id="CHEBI:58830"/>
        <dbReference type="EC" id="4.1.99.12"/>
    </reaction>
</comment>
<keyword evidence="15" id="KW-0862">Zinc</keyword>
<dbReference type="InterPro" id="IPR000422">
    <property type="entry name" value="DHBP_synthase_RibB"/>
</dbReference>
<evidence type="ECO:0000313" key="19">
    <source>
        <dbReference type="EMBL" id="TWP26236.1"/>
    </source>
</evidence>
<evidence type="ECO:0000313" key="20">
    <source>
        <dbReference type="Proteomes" id="UP000319499"/>
    </source>
</evidence>
<dbReference type="CDD" id="cd00641">
    <property type="entry name" value="GTP_cyclohydro2"/>
    <property type="match status" value="1"/>
</dbReference>
<comment type="catalytic activity">
    <reaction evidence="17">
        <text>GTP + 4 H2O = 2,5-diamino-6-hydroxy-4-(5-phosphoribosylamino)-pyrimidine + formate + 2 phosphate + 3 H(+)</text>
        <dbReference type="Rhea" id="RHEA:23704"/>
        <dbReference type="ChEBI" id="CHEBI:15377"/>
        <dbReference type="ChEBI" id="CHEBI:15378"/>
        <dbReference type="ChEBI" id="CHEBI:15740"/>
        <dbReference type="ChEBI" id="CHEBI:37565"/>
        <dbReference type="ChEBI" id="CHEBI:43474"/>
        <dbReference type="ChEBI" id="CHEBI:58614"/>
        <dbReference type="EC" id="3.5.4.25"/>
    </reaction>
</comment>
<dbReference type="GO" id="GO:0046872">
    <property type="term" value="F:metal ion binding"/>
    <property type="evidence" value="ECO:0007669"/>
    <property type="project" value="UniProtKB-KW"/>
</dbReference>
<dbReference type="GO" id="GO:0008686">
    <property type="term" value="F:3,4-dihydroxy-2-butanone-4-phosphate synthase activity"/>
    <property type="evidence" value="ECO:0007669"/>
    <property type="project" value="UniProtKB-EC"/>
</dbReference>
<evidence type="ECO:0000256" key="4">
    <source>
        <dbReference type="ARBA" id="ARBA00004853"/>
    </source>
</evidence>
<comment type="similarity">
    <text evidence="6">In the N-terminal section; belongs to the DHBP synthase family.</text>
</comment>
<dbReference type="SUPFAM" id="SSF55821">
    <property type="entry name" value="YrdC/RibB"/>
    <property type="match status" value="1"/>
</dbReference>
<dbReference type="EC" id="4.1.99.12" evidence="8"/>
<evidence type="ECO:0000259" key="18">
    <source>
        <dbReference type="Pfam" id="PF00925"/>
    </source>
</evidence>
<dbReference type="InterPro" id="IPR036144">
    <property type="entry name" value="RibA-like_sf"/>
</dbReference>
<dbReference type="EMBL" id="SELH01000026">
    <property type="protein sequence ID" value="TWP26236.1"/>
    <property type="molecule type" value="Genomic_DNA"/>
</dbReference>
<evidence type="ECO:0000256" key="6">
    <source>
        <dbReference type="ARBA" id="ARBA00005520"/>
    </source>
</evidence>
<reference evidence="19 20" key="1">
    <citation type="submission" date="2019-02" db="EMBL/GenBank/DDBJ databases">
        <title>Apibacter muscae sp. nov.: a novel member of the house fly microbiota.</title>
        <authorList>
            <person name="Park R."/>
        </authorList>
    </citation>
    <scope>NUCLEOTIDE SEQUENCE [LARGE SCALE GENOMIC DNA]</scope>
    <source>
        <strain evidence="19 20">AL1</strain>
    </source>
</reference>
<comment type="pathway">
    <text evidence="5">Cofactor biosynthesis; riboflavin biosynthesis; 2-hydroxy-3-oxobutyl phosphate from D-ribulose 5-phosphate: step 1/1.</text>
</comment>
<dbReference type="Pfam" id="PF00925">
    <property type="entry name" value="GTP_cyclohydro2"/>
    <property type="match status" value="1"/>
</dbReference>
<keyword evidence="16" id="KW-0342">GTP-binding</keyword>
<dbReference type="GO" id="GO:0009231">
    <property type="term" value="P:riboflavin biosynthetic process"/>
    <property type="evidence" value="ECO:0007669"/>
    <property type="project" value="UniProtKB-UniPathway"/>
</dbReference>
<sequence>MSNTVLKALESLKQGRPIIIADSKERENEGDLVASARMVTDGTVNFMVQHSSGVLCLVMTEDRMKELKLTKLRTEDHQRDKFMTNFGETFEAAEGITTGISAKDRAYSVRLAADPSTTYKDIISPGHVFTLAAHKNLLKGRRGHTEASATACELAGLGQSAVIVEVASPSGGIMTGNELTNFANTYNIDIVTIDELEEFYDNPSRVIKYSESNLPTQFGEFKISVWKNTSGEEIIAVAKGDLQGEGVPVRFHSQCLTGEVFHSLKCDCEEQLDRFLQFMQENNQGLLLYLNQEGRGIGIADKIKAYSLQDQGRNTIEANLEIGKPIDARNWDFALEVLKQYPLKSIKLVTNNPDKVKAVSEIINQVEVIHLPSTVNKYNQGYLETKIKQLNHNIRINKEKN</sequence>
<feature type="domain" description="GTP cyclohydrolase II" evidence="18">
    <location>
        <begin position="210"/>
        <end position="361"/>
    </location>
</feature>
<name>A0A563D7M8_9FLAO</name>
<comment type="cofactor">
    <cofactor evidence="2">
        <name>Zn(2+)</name>
        <dbReference type="ChEBI" id="CHEBI:29105"/>
    </cofactor>
</comment>
<keyword evidence="14 19" id="KW-0378">Hydrolase</keyword>
<dbReference type="GO" id="GO:0005525">
    <property type="term" value="F:GTP binding"/>
    <property type="evidence" value="ECO:0007669"/>
    <property type="project" value="UniProtKB-KW"/>
</dbReference>
<dbReference type="Gene3D" id="3.90.870.10">
    <property type="entry name" value="DHBP synthase"/>
    <property type="match status" value="1"/>
</dbReference>
<dbReference type="PANTHER" id="PTHR21327:SF18">
    <property type="entry name" value="3,4-DIHYDROXY-2-BUTANONE 4-PHOSPHATE SYNTHASE"/>
    <property type="match status" value="1"/>
</dbReference>
<keyword evidence="11" id="KW-0686">Riboflavin biosynthesis</keyword>
<organism evidence="19 20">
    <name type="scientific">Apibacter muscae</name>
    <dbReference type="NCBI Taxonomy" id="2509004"/>
    <lineage>
        <taxon>Bacteria</taxon>
        <taxon>Pseudomonadati</taxon>
        <taxon>Bacteroidota</taxon>
        <taxon>Flavobacteriia</taxon>
        <taxon>Flavobacteriales</taxon>
        <taxon>Weeksellaceae</taxon>
        <taxon>Apibacter</taxon>
    </lineage>
</organism>
<evidence type="ECO:0000256" key="10">
    <source>
        <dbReference type="ARBA" id="ARBA00018836"/>
    </source>
</evidence>
<keyword evidence="13" id="KW-0547">Nucleotide-binding</keyword>
<evidence type="ECO:0000256" key="1">
    <source>
        <dbReference type="ARBA" id="ARBA00000141"/>
    </source>
</evidence>
<dbReference type="OrthoDB" id="9793111at2"/>
<gene>
    <name evidence="19" type="primary">ribA</name>
    <name evidence="19" type="ORF">ETU09_11105</name>
</gene>
<dbReference type="Gene3D" id="3.40.50.10990">
    <property type="entry name" value="GTP cyclohydrolase II"/>
    <property type="match status" value="1"/>
</dbReference>
<proteinExistence type="inferred from homology"/>
<dbReference type="UniPathway" id="UPA00275">
    <property type="reaction ID" value="UER00399"/>
</dbReference>
<dbReference type="InterPro" id="IPR032677">
    <property type="entry name" value="GTP_cyclohydro_II"/>
</dbReference>
<evidence type="ECO:0000256" key="7">
    <source>
        <dbReference type="ARBA" id="ARBA00008976"/>
    </source>
</evidence>
<dbReference type="NCBIfam" id="NF001591">
    <property type="entry name" value="PRK00393.1"/>
    <property type="match status" value="1"/>
</dbReference>
<evidence type="ECO:0000256" key="14">
    <source>
        <dbReference type="ARBA" id="ARBA00022801"/>
    </source>
</evidence>
<protein>
    <recommendedName>
        <fullName evidence="10">3,4-dihydroxy-2-butanone 4-phosphate synthase</fullName>
        <ecNumber evidence="9">3.5.4.25</ecNumber>
        <ecNumber evidence="8">4.1.99.12</ecNumber>
    </recommendedName>
</protein>
<dbReference type="PIRSF" id="PIRSF001259">
    <property type="entry name" value="RibA"/>
    <property type="match status" value="1"/>
</dbReference>
<comment type="caution">
    <text evidence="19">The sequence shown here is derived from an EMBL/GenBank/DDBJ whole genome shotgun (WGS) entry which is preliminary data.</text>
</comment>
<comment type="pathway">
    <text evidence="4">Cofactor biosynthesis; riboflavin biosynthesis; 5-amino-6-(D-ribitylamino)uracil from GTP: step 1/4.</text>
</comment>
<evidence type="ECO:0000256" key="16">
    <source>
        <dbReference type="ARBA" id="ARBA00023134"/>
    </source>
</evidence>
<evidence type="ECO:0000256" key="13">
    <source>
        <dbReference type="ARBA" id="ARBA00022741"/>
    </source>
</evidence>
<keyword evidence="20" id="KW-1185">Reference proteome</keyword>
<dbReference type="RefSeq" id="WP_146293587.1">
    <property type="nucleotide sequence ID" value="NZ_SELH01000026.1"/>
</dbReference>
<evidence type="ECO:0000256" key="2">
    <source>
        <dbReference type="ARBA" id="ARBA00001947"/>
    </source>
</evidence>
<evidence type="ECO:0000256" key="12">
    <source>
        <dbReference type="ARBA" id="ARBA00022723"/>
    </source>
</evidence>
<accession>A0A563D7M8</accession>
<evidence type="ECO:0000256" key="3">
    <source>
        <dbReference type="ARBA" id="ARBA00002284"/>
    </source>
</evidence>
<comment type="function">
    <text evidence="3">Catalyzes the conversion of D-ribulose 5-phosphate to formate and 3,4-dihydroxy-2-butanone 4-phosphate.</text>
</comment>
<dbReference type="PANTHER" id="PTHR21327">
    <property type="entry name" value="GTP CYCLOHYDROLASE II-RELATED"/>
    <property type="match status" value="1"/>
</dbReference>
<evidence type="ECO:0000256" key="5">
    <source>
        <dbReference type="ARBA" id="ARBA00004904"/>
    </source>
</evidence>
<evidence type="ECO:0000256" key="15">
    <source>
        <dbReference type="ARBA" id="ARBA00022833"/>
    </source>
</evidence>
<evidence type="ECO:0000256" key="11">
    <source>
        <dbReference type="ARBA" id="ARBA00022619"/>
    </source>
</evidence>